<gene>
    <name evidence="8" type="ORF">JG687_00004988</name>
</gene>
<dbReference type="GO" id="GO:0042391">
    <property type="term" value="P:regulation of membrane potential"/>
    <property type="evidence" value="ECO:0007669"/>
    <property type="project" value="TreeGrafter"/>
</dbReference>
<dbReference type="PANTHER" id="PTHR10217">
    <property type="entry name" value="VOLTAGE AND LIGAND GATED POTASSIUM CHANNEL"/>
    <property type="match status" value="1"/>
</dbReference>
<feature type="domain" description="Cyclic nucleotide-binding" evidence="7">
    <location>
        <begin position="148"/>
        <end position="247"/>
    </location>
</feature>
<feature type="region of interest" description="Disordered" evidence="5">
    <location>
        <begin position="561"/>
        <end position="592"/>
    </location>
</feature>
<feature type="domain" description="Cyclic nucleotide-binding" evidence="7">
    <location>
        <begin position="1134"/>
        <end position="1182"/>
    </location>
</feature>
<dbReference type="VEuPathDB" id="FungiDB:PC110_g12952"/>
<comment type="caution">
    <text evidence="8">The sequence shown here is derived from an EMBL/GenBank/DDBJ whole genome shotgun (WGS) entry which is preliminary data.</text>
</comment>
<feature type="transmembrane region" description="Helical" evidence="6">
    <location>
        <begin position="842"/>
        <end position="865"/>
    </location>
</feature>
<name>A0A8T1URS7_9STRA</name>
<evidence type="ECO:0000313" key="8">
    <source>
        <dbReference type="EMBL" id="KAG6966197.1"/>
    </source>
</evidence>
<sequence>MLVAHWECGLDFRRQYVRTLYWACKTVVTLGQGDLIPVTLVETGYRIVVQFFAGLWVTAILTAYTFFFAHKDANLTSNISTRLDQALQFLTARKAPAQLVTSVDTYFQYMQRTRNGVEEELILAALPPHYRTQCSHYVRYKAIAPLAIFRRRKGAFLRTVMEALVRDVYAPDQTLLEPGETDEMFIVACGEVRLIDARGEVCIGRITAGNAYAEYALFERHVARHRLEAATFCEVWYLPTKAFKAALAKHFTKLVSLSLSTCLEDASRFDNCTWYMYDRSTFDMDAPYLRSMLWSIVLLSTVGFGDIIAFSTRECIVDALWIFFSANICYITSCALSSVLAQINVLSTIRHDRIEGINVLLMSPSMASVSDATKRTIRSYYEAKWKLNGSAVGDLGLLEHLPRSLRRAITSQLYAPDLRRCALFVEECGLRASSASGDAALFMQQLALTITCEHFLRNVTVIKEGLLASEFFVILSGELECLLPPVPFEYNATPTTKFVSASRMARKSIHLAATAAMKRTRDSARMARDFTTSTLQGSRLRDGVMAMKPFIRPRFQAVEEESSVSDARTSRSRSSVTRSHPMMKPQLAETPSERHPKLFRFGSFKGALKDPTVVDAAPVPISVLKQHDYFGEESLADFPKVYEVSIRVVSSARVAVIRRRDFLALAARFPHYVARMRRRKTQLREKTRSLVRAHRANFQGESNKKLVRVLGTCTSLYVDSSKSKLEKRGAHVLDPTKTFARWWHRSIGFILVYNFYVIVFRLAFLPYPDATTMVWFTGIDYTLDILLYADVFLNISNRKVTPFASTAKATNALAVQSSPYSIWAAPSTRTARIDQNSRFRDVWASIMLIVTLYYLIAIPLQIGFLDGVLNETQNERIVIAWFTVEYVIADVACLVDFVLHRNYFVYQTSSGEAVTDPGRIARHYWSHGWYLVDVLSILPVELVMFGLVVALRQAGYAPPPATTSEWPLLFSPLGGLMNWHTFAFLRINRFLRIVHLRPLSDRLQRFLLYDRRLRRLTPGICYLIRLALDFLLGTHWLSCLFYGVSYLVYDDGEQSWLTTADMLAFGDHVRTLADIRKVPLIQSYLRTYHFSIGAITTVCYGDIVPMNAHETLVTMAVIFISVGIFSMLSGGFYKYFDMELGRRAEYEEKVAQHEFFVRNDVIIQRGDMERSLYIVESGIVLISAVRKRPIHPGSGDDIAAGAEEEEERNDHGRANGNNSPSVSVNEWRQKSLVAHMSPTGTVADINKQTEREEKIYKGPFDYFGERSLLFGTPRNATCMALCVTSLFVLTSARFEAILDEFPHERSNSVSAWVMTRTPATKLETGE</sequence>
<evidence type="ECO:0000313" key="9">
    <source>
        <dbReference type="Proteomes" id="UP000688947"/>
    </source>
</evidence>
<feature type="transmembrane region" description="Helical" evidence="6">
    <location>
        <begin position="929"/>
        <end position="949"/>
    </location>
</feature>
<dbReference type="OrthoDB" id="119897at2759"/>
<dbReference type="Pfam" id="PF00520">
    <property type="entry name" value="Ion_trans"/>
    <property type="match status" value="1"/>
</dbReference>
<proteinExistence type="predicted"/>
<dbReference type="GO" id="GO:0005249">
    <property type="term" value="F:voltage-gated potassium channel activity"/>
    <property type="evidence" value="ECO:0007669"/>
    <property type="project" value="TreeGrafter"/>
</dbReference>
<dbReference type="FunFam" id="1.10.287.70:FF:000566">
    <property type="entry name" value="Uncharacterized protein"/>
    <property type="match status" value="2"/>
</dbReference>
<dbReference type="EMBL" id="JAENGZ010000181">
    <property type="protein sequence ID" value="KAG6966197.1"/>
    <property type="molecule type" value="Genomic_DNA"/>
</dbReference>
<dbReference type="InterPro" id="IPR005821">
    <property type="entry name" value="Ion_trans_dom"/>
</dbReference>
<feature type="transmembrane region" description="Helical" evidence="6">
    <location>
        <begin position="47"/>
        <end position="69"/>
    </location>
</feature>
<keyword evidence="4 6" id="KW-0472">Membrane</keyword>
<feature type="domain" description="Cyclic nucleotide-binding" evidence="7">
    <location>
        <begin position="1261"/>
        <end position="1298"/>
    </location>
</feature>
<evidence type="ECO:0000256" key="3">
    <source>
        <dbReference type="ARBA" id="ARBA00022989"/>
    </source>
</evidence>
<feature type="transmembrane region" description="Helical" evidence="6">
    <location>
        <begin position="747"/>
        <end position="767"/>
    </location>
</feature>
<keyword evidence="3 6" id="KW-1133">Transmembrane helix</keyword>
<feature type="transmembrane region" description="Helical" evidence="6">
    <location>
        <begin position="1022"/>
        <end position="1049"/>
    </location>
</feature>
<dbReference type="InterPro" id="IPR050818">
    <property type="entry name" value="KCNH_animal-type"/>
</dbReference>
<dbReference type="Pfam" id="PF00027">
    <property type="entry name" value="cNMP_binding"/>
    <property type="match status" value="1"/>
</dbReference>
<feature type="region of interest" description="Disordered" evidence="5">
    <location>
        <begin position="1193"/>
        <end position="1223"/>
    </location>
</feature>
<feature type="compositionally biased region" description="Low complexity" evidence="5">
    <location>
        <begin position="564"/>
        <end position="579"/>
    </location>
</feature>
<dbReference type="CDD" id="cd00038">
    <property type="entry name" value="CAP_ED"/>
    <property type="match status" value="2"/>
</dbReference>
<dbReference type="InterPro" id="IPR000595">
    <property type="entry name" value="cNMP-bd_dom"/>
</dbReference>
<dbReference type="Proteomes" id="UP000688947">
    <property type="component" value="Unassembled WGS sequence"/>
</dbReference>
<evidence type="ECO:0000256" key="6">
    <source>
        <dbReference type="SAM" id="Phobius"/>
    </source>
</evidence>
<evidence type="ECO:0000259" key="7">
    <source>
        <dbReference type="PROSITE" id="PS50042"/>
    </source>
</evidence>
<dbReference type="VEuPathDB" id="FungiDB:PC110_g12951"/>
<evidence type="ECO:0000256" key="1">
    <source>
        <dbReference type="ARBA" id="ARBA00004141"/>
    </source>
</evidence>
<feature type="transmembrane region" description="Helical" evidence="6">
    <location>
        <begin position="292"/>
        <end position="313"/>
    </location>
</feature>
<feature type="transmembrane region" description="Helical" evidence="6">
    <location>
        <begin position="969"/>
        <end position="987"/>
    </location>
</feature>
<reference evidence="8" key="1">
    <citation type="submission" date="2021-01" db="EMBL/GenBank/DDBJ databases">
        <title>Phytophthora aleatoria, a newly-described species from Pinus radiata is distinct from Phytophthora cactorum isolates based on comparative genomics.</title>
        <authorList>
            <person name="Mcdougal R."/>
            <person name="Panda P."/>
            <person name="Williams N."/>
            <person name="Studholme D.J."/>
        </authorList>
    </citation>
    <scope>NUCLEOTIDE SEQUENCE</scope>
    <source>
        <strain evidence="8">NZFS 3830</strain>
    </source>
</reference>
<protein>
    <recommendedName>
        <fullName evidence="7">Cyclic nucleotide-binding domain-containing protein</fullName>
    </recommendedName>
</protein>
<evidence type="ECO:0000256" key="4">
    <source>
        <dbReference type="ARBA" id="ARBA00023136"/>
    </source>
</evidence>
<keyword evidence="2 6" id="KW-0812">Transmembrane</keyword>
<comment type="subcellular location">
    <subcellularLocation>
        <location evidence="1">Membrane</location>
        <topology evidence="1">Multi-pass membrane protein</topology>
    </subcellularLocation>
</comment>
<feature type="transmembrane region" description="Helical" evidence="6">
    <location>
        <begin position="319"/>
        <end position="341"/>
    </location>
</feature>
<evidence type="ECO:0000256" key="5">
    <source>
        <dbReference type="SAM" id="MobiDB-lite"/>
    </source>
</evidence>
<feature type="transmembrane region" description="Helical" evidence="6">
    <location>
        <begin position="1112"/>
        <end position="1133"/>
    </location>
</feature>
<feature type="transmembrane region" description="Helical" evidence="6">
    <location>
        <begin position="773"/>
        <end position="793"/>
    </location>
</feature>
<dbReference type="PROSITE" id="PS50042">
    <property type="entry name" value="CNMP_BINDING_3"/>
    <property type="match status" value="4"/>
</dbReference>
<evidence type="ECO:0000256" key="2">
    <source>
        <dbReference type="ARBA" id="ARBA00022692"/>
    </source>
</evidence>
<feature type="domain" description="Cyclic nucleotide-binding" evidence="7">
    <location>
        <begin position="621"/>
        <end position="665"/>
    </location>
</feature>
<dbReference type="PANTHER" id="PTHR10217:SF435">
    <property type="entry name" value="POTASSIUM VOLTAGE-GATED CHANNEL PROTEIN EAG"/>
    <property type="match status" value="1"/>
</dbReference>
<dbReference type="GO" id="GO:0005886">
    <property type="term" value="C:plasma membrane"/>
    <property type="evidence" value="ECO:0007669"/>
    <property type="project" value="TreeGrafter"/>
</dbReference>
<feature type="transmembrane region" description="Helical" evidence="6">
    <location>
        <begin position="877"/>
        <end position="899"/>
    </location>
</feature>
<accession>A0A8T1URS7</accession>
<organism evidence="8 9">
    <name type="scientific">Phytophthora cactorum</name>
    <dbReference type="NCBI Taxonomy" id="29920"/>
    <lineage>
        <taxon>Eukaryota</taxon>
        <taxon>Sar</taxon>
        <taxon>Stramenopiles</taxon>
        <taxon>Oomycota</taxon>
        <taxon>Peronosporomycetes</taxon>
        <taxon>Peronosporales</taxon>
        <taxon>Peronosporaceae</taxon>
        <taxon>Phytophthora</taxon>
    </lineage>
</organism>